<comment type="caution">
    <text evidence="1">The sequence shown here is derived from an EMBL/GenBank/DDBJ whole genome shotgun (WGS) entry which is preliminary data.</text>
</comment>
<organism evidence="1 2">
    <name type="scientific">Prunus dulcis</name>
    <name type="common">Almond</name>
    <name type="synonym">Amygdalus dulcis</name>
    <dbReference type="NCBI Taxonomy" id="3755"/>
    <lineage>
        <taxon>Eukaryota</taxon>
        <taxon>Viridiplantae</taxon>
        <taxon>Streptophyta</taxon>
        <taxon>Embryophyta</taxon>
        <taxon>Tracheophyta</taxon>
        <taxon>Spermatophyta</taxon>
        <taxon>Magnoliopsida</taxon>
        <taxon>eudicotyledons</taxon>
        <taxon>Gunneridae</taxon>
        <taxon>Pentapetalae</taxon>
        <taxon>rosids</taxon>
        <taxon>fabids</taxon>
        <taxon>Rosales</taxon>
        <taxon>Rosaceae</taxon>
        <taxon>Amygdaloideae</taxon>
        <taxon>Amygdaleae</taxon>
        <taxon>Prunus</taxon>
    </lineage>
</organism>
<dbReference type="EMBL" id="JAJFAZ020000095">
    <property type="protein sequence ID" value="KAI5311023.1"/>
    <property type="molecule type" value="Genomic_DNA"/>
</dbReference>
<reference evidence="1 2" key="1">
    <citation type="journal article" date="2022" name="G3 (Bethesda)">
        <title>Whole-genome sequence and methylome profiling of the almond [Prunus dulcis (Mill.) D.A. Webb] cultivar 'Nonpareil'.</title>
        <authorList>
            <person name="D'Amico-Willman K.M."/>
            <person name="Ouma W.Z."/>
            <person name="Meulia T."/>
            <person name="Sideli G.M."/>
            <person name="Gradziel T.M."/>
            <person name="Fresnedo-Ramirez J."/>
        </authorList>
    </citation>
    <scope>NUCLEOTIDE SEQUENCE [LARGE SCALE GENOMIC DNA]</scope>
    <source>
        <strain evidence="1">Clone GOH B32 T37-40</strain>
    </source>
</reference>
<dbReference type="AlphaFoldDB" id="A0AAD4UR62"/>
<gene>
    <name evidence="1" type="ORF">L3X38_026312</name>
</gene>
<evidence type="ECO:0000313" key="2">
    <source>
        <dbReference type="Proteomes" id="UP001054821"/>
    </source>
</evidence>
<sequence>MLKIKVELLGVTRMISKRFEEVLKVNDFHKVFRPEIIDVGLPKDMEGVKEDTVKRVVVILSGLYRSSGVSGAQAGAANPARIPGEYGQIFF</sequence>
<keyword evidence="2" id="KW-1185">Reference proteome</keyword>
<evidence type="ECO:0000313" key="1">
    <source>
        <dbReference type="EMBL" id="KAI5311023.1"/>
    </source>
</evidence>
<proteinExistence type="predicted"/>
<dbReference type="Proteomes" id="UP001054821">
    <property type="component" value="Unassembled WGS sequence"/>
</dbReference>
<accession>A0AAD4UR62</accession>
<name>A0AAD4UR62_PRUDU</name>
<protein>
    <submittedName>
        <fullName evidence="1">Uncharacterized protein</fullName>
    </submittedName>
</protein>